<evidence type="ECO:0000256" key="1">
    <source>
        <dbReference type="SAM" id="MobiDB-lite"/>
    </source>
</evidence>
<protein>
    <submittedName>
        <fullName evidence="2">Uncharacterized protein</fullName>
    </submittedName>
</protein>
<feature type="compositionally biased region" description="Polar residues" evidence="1">
    <location>
        <begin position="100"/>
        <end position="109"/>
    </location>
</feature>
<sequence length="109" mass="12349">MKKDGSQKFGLGEFGFQGEWRMENTEKLSMKGMDLALCFPTLQEIAFSLPSVAPASWKISKGIPIRRAKNLRKQKAIERAISNDEKQTDKIAKNKDKLSRIQSAKSLYD</sequence>
<reference evidence="2" key="1">
    <citation type="submission" date="2020-02" db="EMBL/GenBank/DDBJ databases">
        <authorList>
            <person name="Scholz U."/>
            <person name="Mascher M."/>
            <person name="Fiebig A."/>
        </authorList>
    </citation>
    <scope>NUCLEOTIDE SEQUENCE</scope>
</reference>
<feature type="region of interest" description="Disordered" evidence="1">
    <location>
        <begin position="79"/>
        <end position="109"/>
    </location>
</feature>
<dbReference type="PANTHER" id="PTHR36385">
    <property type="entry name" value="OS07G0562900 PROTEIN"/>
    <property type="match status" value="1"/>
</dbReference>
<dbReference type="EMBL" id="LR746274">
    <property type="protein sequence ID" value="CAA7405692.1"/>
    <property type="molecule type" value="Genomic_DNA"/>
</dbReference>
<dbReference type="Proteomes" id="UP000663760">
    <property type="component" value="Chromosome 11"/>
</dbReference>
<gene>
    <name evidence="2" type="ORF">SI8410_11016370</name>
</gene>
<accession>A0A7I8L7F1</accession>
<name>A0A7I8L7F1_SPIIN</name>
<dbReference type="AlphaFoldDB" id="A0A7I8L7F1"/>
<dbReference type="PANTHER" id="PTHR36385:SF1">
    <property type="entry name" value="OS07G0562900 PROTEIN"/>
    <property type="match status" value="1"/>
</dbReference>
<proteinExistence type="predicted"/>
<evidence type="ECO:0000313" key="2">
    <source>
        <dbReference type="EMBL" id="CAA7405692.1"/>
    </source>
</evidence>
<feature type="compositionally biased region" description="Basic and acidic residues" evidence="1">
    <location>
        <begin position="79"/>
        <end position="99"/>
    </location>
</feature>
<organism evidence="2 3">
    <name type="scientific">Spirodela intermedia</name>
    <name type="common">Intermediate duckweed</name>
    <dbReference type="NCBI Taxonomy" id="51605"/>
    <lineage>
        <taxon>Eukaryota</taxon>
        <taxon>Viridiplantae</taxon>
        <taxon>Streptophyta</taxon>
        <taxon>Embryophyta</taxon>
        <taxon>Tracheophyta</taxon>
        <taxon>Spermatophyta</taxon>
        <taxon>Magnoliopsida</taxon>
        <taxon>Liliopsida</taxon>
        <taxon>Araceae</taxon>
        <taxon>Lemnoideae</taxon>
        <taxon>Spirodela</taxon>
    </lineage>
</organism>
<evidence type="ECO:0000313" key="3">
    <source>
        <dbReference type="Proteomes" id="UP000663760"/>
    </source>
</evidence>
<keyword evidence="3" id="KW-1185">Reference proteome</keyword>
<dbReference type="OrthoDB" id="1930685at2759"/>